<keyword evidence="4 5" id="KW-0472">Membrane</keyword>
<feature type="domain" description="ABC transmembrane type-1" evidence="6">
    <location>
        <begin position="326"/>
        <end position="515"/>
    </location>
</feature>
<reference evidence="7" key="1">
    <citation type="submission" date="2020-10" db="EMBL/GenBank/DDBJ databases">
        <authorList>
            <person name="Gilroy R."/>
        </authorList>
    </citation>
    <scope>NUCLEOTIDE SEQUENCE</scope>
    <source>
        <strain evidence="7">CHK195-11698</strain>
    </source>
</reference>
<keyword evidence="5" id="KW-0813">Transport</keyword>
<dbReference type="Proteomes" id="UP000824175">
    <property type="component" value="Unassembled WGS sequence"/>
</dbReference>
<dbReference type="InterPro" id="IPR000515">
    <property type="entry name" value="MetI-like"/>
</dbReference>
<feature type="transmembrane region" description="Helical" evidence="5">
    <location>
        <begin position="54"/>
        <end position="74"/>
    </location>
</feature>
<feature type="transmembrane region" description="Helical" evidence="5">
    <location>
        <begin position="275"/>
        <end position="300"/>
    </location>
</feature>
<protein>
    <submittedName>
        <fullName evidence="7">ABC transporter permease subunit</fullName>
    </submittedName>
</protein>
<dbReference type="CDD" id="cd06261">
    <property type="entry name" value="TM_PBP2"/>
    <property type="match status" value="2"/>
</dbReference>
<feature type="transmembrane region" description="Helical" evidence="5">
    <location>
        <begin position="496"/>
        <end position="518"/>
    </location>
</feature>
<comment type="caution">
    <text evidence="7">The sequence shown here is derived from an EMBL/GenBank/DDBJ whole genome shotgun (WGS) entry which is preliminary data.</text>
</comment>
<dbReference type="Pfam" id="PF00528">
    <property type="entry name" value="BPD_transp_1"/>
    <property type="match status" value="2"/>
</dbReference>
<proteinExistence type="inferred from homology"/>
<feature type="transmembrane region" description="Helical" evidence="5">
    <location>
        <begin position="361"/>
        <end position="384"/>
    </location>
</feature>
<dbReference type="EMBL" id="DVMJ01000022">
    <property type="protein sequence ID" value="HIU13080.1"/>
    <property type="molecule type" value="Genomic_DNA"/>
</dbReference>
<feature type="domain" description="ABC transmembrane type-1" evidence="6">
    <location>
        <begin position="50"/>
        <end position="248"/>
    </location>
</feature>
<evidence type="ECO:0000313" key="8">
    <source>
        <dbReference type="Proteomes" id="UP000824175"/>
    </source>
</evidence>
<evidence type="ECO:0000259" key="6">
    <source>
        <dbReference type="PROSITE" id="PS50928"/>
    </source>
</evidence>
<gene>
    <name evidence="7" type="ORF">IAD15_03315</name>
</gene>
<keyword evidence="2 5" id="KW-0812">Transmembrane</keyword>
<evidence type="ECO:0000313" key="7">
    <source>
        <dbReference type="EMBL" id="HIU13080.1"/>
    </source>
</evidence>
<feature type="transmembrane region" description="Helical" evidence="5">
    <location>
        <begin position="185"/>
        <end position="207"/>
    </location>
</feature>
<dbReference type="GO" id="GO:0005886">
    <property type="term" value="C:plasma membrane"/>
    <property type="evidence" value="ECO:0007669"/>
    <property type="project" value="UniProtKB-SubCell"/>
</dbReference>
<dbReference type="PROSITE" id="PS50928">
    <property type="entry name" value="ABC_TM1"/>
    <property type="match status" value="2"/>
</dbReference>
<sequence>MKNRSYSALKVLVLCFLVVSVLLPLLSLFTHMTFEDMQKVVANDGFSTMLINSVSLTLASTLISVLLAFVLAWMINRSHIRYKAMFSLLFTLPMLIPSISHGMGLVLLFGDNGLFTNWTGINLHIYGAVGIILGSVLYSFPVAFLMLTDIFKYEDYTIYESAEVLGLSKWQQFTQITLSNLKRPLVSVVFAVFTMIFTDYGVPLVVGGKVTTLPVYMYREVVGLLNYSKGAVIGVVLLLPAFIAFILDLKNNTTVSNSTVVKPYQVSVNKKRDTLCYIVCILVVICVCLPILTFMFLSVVKQYPNDLSFSLDNIIEAMQLGVDNYLLNSLAIAMCTALLGTCISYLTAYMTARSKRTFSTMVLHLISMLSLAIPGIVLGLSYVLFFKGSLIYGTLAILIVVNTIHFFASPYLLAYNSLTQFNANFEDVAQSLGISKLRMLKDVYLPSTMDTIVEMYSYMFVNSMMTISAVSFLASFKNMPLALLIPQFDSQSLIEATAFISIVILAVNVILKVLIYLIKKYVIAKEYH</sequence>
<dbReference type="SUPFAM" id="SSF161098">
    <property type="entry name" value="MetI-like"/>
    <property type="match status" value="2"/>
</dbReference>
<dbReference type="Gene3D" id="1.10.3720.10">
    <property type="entry name" value="MetI-like"/>
    <property type="match status" value="2"/>
</dbReference>
<comment type="similarity">
    <text evidence="5">Belongs to the binding-protein-dependent transport system permease family.</text>
</comment>
<organism evidence="7 8">
    <name type="scientific">Candidatus Fimiplasma intestinipullorum</name>
    <dbReference type="NCBI Taxonomy" id="2840825"/>
    <lineage>
        <taxon>Bacteria</taxon>
        <taxon>Bacillati</taxon>
        <taxon>Bacillota</taxon>
        <taxon>Clostridia</taxon>
        <taxon>Eubacteriales</taxon>
        <taxon>Candidatus Fimiplasma</taxon>
    </lineage>
</organism>
<feature type="transmembrane region" description="Helical" evidence="5">
    <location>
        <begin position="86"/>
        <end position="109"/>
    </location>
</feature>
<evidence type="ECO:0000256" key="2">
    <source>
        <dbReference type="ARBA" id="ARBA00022692"/>
    </source>
</evidence>
<feature type="transmembrane region" description="Helical" evidence="5">
    <location>
        <begin position="325"/>
        <end position="349"/>
    </location>
</feature>
<evidence type="ECO:0000256" key="1">
    <source>
        <dbReference type="ARBA" id="ARBA00004141"/>
    </source>
</evidence>
<dbReference type="InterPro" id="IPR035906">
    <property type="entry name" value="MetI-like_sf"/>
</dbReference>
<feature type="transmembrane region" description="Helical" evidence="5">
    <location>
        <begin position="390"/>
        <end position="413"/>
    </location>
</feature>
<reference evidence="7" key="2">
    <citation type="journal article" date="2021" name="PeerJ">
        <title>Extensive microbial diversity within the chicken gut microbiome revealed by metagenomics and culture.</title>
        <authorList>
            <person name="Gilroy R."/>
            <person name="Ravi A."/>
            <person name="Getino M."/>
            <person name="Pursley I."/>
            <person name="Horton D.L."/>
            <person name="Alikhan N.F."/>
            <person name="Baker D."/>
            <person name="Gharbi K."/>
            <person name="Hall N."/>
            <person name="Watson M."/>
            <person name="Adriaenssens E.M."/>
            <person name="Foster-Nyarko E."/>
            <person name="Jarju S."/>
            <person name="Secka A."/>
            <person name="Antonio M."/>
            <person name="Oren A."/>
            <person name="Chaudhuri R.R."/>
            <person name="La Ragione R."/>
            <person name="Hildebrand F."/>
            <person name="Pallen M.J."/>
        </authorList>
    </citation>
    <scope>NUCLEOTIDE SEQUENCE</scope>
    <source>
        <strain evidence="7">CHK195-11698</strain>
    </source>
</reference>
<dbReference type="PANTHER" id="PTHR43496:SF1">
    <property type="entry name" value="POLYGALACTURONAN_RHAMNOGALACTURONAN TRANSPORT SYSTEM PERMEASE PROTEIN YTEP"/>
    <property type="match status" value="1"/>
</dbReference>
<feature type="transmembrane region" description="Helical" evidence="5">
    <location>
        <begin position="227"/>
        <end position="247"/>
    </location>
</feature>
<dbReference type="GO" id="GO:0055085">
    <property type="term" value="P:transmembrane transport"/>
    <property type="evidence" value="ECO:0007669"/>
    <property type="project" value="InterPro"/>
</dbReference>
<comment type="subcellular location">
    <subcellularLocation>
        <location evidence="5">Cell membrane</location>
        <topology evidence="5">Multi-pass membrane protein</topology>
    </subcellularLocation>
    <subcellularLocation>
        <location evidence="1">Membrane</location>
        <topology evidence="1">Multi-pass membrane protein</topology>
    </subcellularLocation>
</comment>
<dbReference type="PANTHER" id="PTHR43496">
    <property type="entry name" value="PROTEIN LPLB"/>
    <property type="match status" value="1"/>
</dbReference>
<feature type="transmembrane region" description="Helical" evidence="5">
    <location>
        <begin position="121"/>
        <end position="147"/>
    </location>
</feature>
<accession>A0A9D1HM54</accession>
<feature type="transmembrane region" description="Helical" evidence="5">
    <location>
        <begin position="455"/>
        <end position="476"/>
    </location>
</feature>
<name>A0A9D1HM54_9FIRM</name>
<dbReference type="AlphaFoldDB" id="A0A9D1HM54"/>
<feature type="transmembrane region" description="Helical" evidence="5">
    <location>
        <begin position="12"/>
        <end position="34"/>
    </location>
</feature>
<evidence type="ECO:0000256" key="4">
    <source>
        <dbReference type="ARBA" id="ARBA00023136"/>
    </source>
</evidence>
<evidence type="ECO:0000256" key="5">
    <source>
        <dbReference type="RuleBase" id="RU363032"/>
    </source>
</evidence>
<evidence type="ECO:0000256" key="3">
    <source>
        <dbReference type="ARBA" id="ARBA00022989"/>
    </source>
</evidence>
<keyword evidence="3 5" id="KW-1133">Transmembrane helix</keyword>